<reference evidence="1 2" key="1">
    <citation type="submission" date="2020-03" db="EMBL/GenBank/DDBJ databases">
        <authorList>
            <person name="Zhu W."/>
        </authorList>
    </citation>
    <scope>NUCLEOTIDE SEQUENCE [LARGE SCALE GENOMIC DNA]</scope>
    <source>
        <strain evidence="1 2">185</strain>
    </source>
</reference>
<dbReference type="AlphaFoldDB" id="A0A6G8S250"/>
<evidence type="ECO:0000313" key="2">
    <source>
        <dbReference type="Proteomes" id="UP000501939"/>
    </source>
</evidence>
<sequence length="47" mass="5512">MDKTECIEAFSGFKDPTTDLQNLNMERAMLRIQNTPNLSLFRTDYLE</sequence>
<dbReference type="Proteomes" id="UP000501939">
    <property type="component" value="Chromosome"/>
</dbReference>
<dbReference type="KEGG" id="alj:G8D99_03435"/>
<dbReference type="EMBL" id="CP049916">
    <property type="protein sequence ID" value="QIO08170.1"/>
    <property type="molecule type" value="Genomic_DNA"/>
</dbReference>
<proteinExistence type="predicted"/>
<name>A0A6G8S250_9GAMM</name>
<dbReference type="RefSeq" id="WP_166322663.1">
    <property type="nucleotide sequence ID" value="NZ_CP049916.1"/>
</dbReference>
<gene>
    <name evidence="1" type="ORF">G8D99_03435</name>
</gene>
<organism evidence="1 2">
    <name type="scientific">Acinetobacter lanii</name>
    <dbReference type="NCBI Taxonomy" id="2715163"/>
    <lineage>
        <taxon>Bacteria</taxon>
        <taxon>Pseudomonadati</taxon>
        <taxon>Pseudomonadota</taxon>
        <taxon>Gammaproteobacteria</taxon>
        <taxon>Moraxellales</taxon>
        <taxon>Moraxellaceae</taxon>
        <taxon>Acinetobacter</taxon>
    </lineage>
</organism>
<evidence type="ECO:0000313" key="1">
    <source>
        <dbReference type="EMBL" id="QIO08170.1"/>
    </source>
</evidence>
<protein>
    <submittedName>
        <fullName evidence="1">Uncharacterized protein</fullName>
    </submittedName>
</protein>
<accession>A0A6G8S250</accession>
<keyword evidence="2" id="KW-1185">Reference proteome</keyword>